<proteinExistence type="predicted"/>
<dbReference type="Proteomes" id="UP000324800">
    <property type="component" value="Unassembled WGS sequence"/>
</dbReference>
<reference evidence="1 2" key="1">
    <citation type="submission" date="2019-03" db="EMBL/GenBank/DDBJ databases">
        <title>Single cell metagenomics reveals metabolic interactions within the superorganism composed of flagellate Streblomastix strix and complex community of Bacteroidetes bacteria on its surface.</title>
        <authorList>
            <person name="Treitli S.C."/>
            <person name="Kolisko M."/>
            <person name="Husnik F."/>
            <person name="Keeling P."/>
            <person name="Hampl V."/>
        </authorList>
    </citation>
    <scope>NUCLEOTIDE SEQUENCE [LARGE SCALE GENOMIC DNA]</scope>
    <source>
        <strain evidence="1">ST1C</strain>
    </source>
</reference>
<accession>A0A5J4SUQ5</accession>
<organism evidence="1 2">
    <name type="scientific">Streblomastix strix</name>
    <dbReference type="NCBI Taxonomy" id="222440"/>
    <lineage>
        <taxon>Eukaryota</taxon>
        <taxon>Metamonada</taxon>
        <taxon>Preaxostyla</taxon>
        <taxon>Oxymonadida</taxon>
        <taxon>Streblomastigidae</taxon>
        <taxon>Streblomastix</taxon>
    </lineage>
</organism>
<protein>
    <submittedName>
        <fullName evidence="1">Uncharacterized protein</fullName>
    </submittedName>
</protein>
<feature type="non-terminal residue" evidence="1">
    <location>
        <position position="98"/>
    </location>
</feature>
<sequence length="98" mass="11055">MAFGVAHGITGNGELHLVSVGHKLKEIARDNWICENTRLFSSKQFAGRGSKEFLLAQKENIISIQKSYETKLFHMKDNKITILNPWIFGIDPNKKAIA</sequence>
<comment type="caution">
    <text evidence="1">The sequence shown here is derived from an EMBL/GenBank/DDBJ whole genome shotgun (WGS) entry which is preliminary data.</text>
</comment>
<evidence type="ECO:0000313" key="1">
    <source>
        <dbReference type="EMBL" id="KAA6349697.1"/>
    </source>
</evidence>
<dbReference type="AlphaFoldDB" id="A0A5J4SUQ5"/>
<name>A0A5J4SUQ5_9EUKA</name>
<dbReference type="EMBL" id="SNRW01039793">
    <property type="protein sequence ID" value="KAA6349697.1"/>
    <property type="molecule type" value="Genomic_DNA"/>
</dbReference>
<evidence type="ECO:0000313" key="2">
    <source>
        <dbReference type="Proteomes" id="UP000324800"/>
    </source>
</evidence>
<gene>
    <name evidence="1" type="ORF">EZS28_051923</name>
</gene>